<dbReference type="InterPro" id="IPR051651">
    <property type="entry name" value="DMTF1_DNA-bind_reg"/>
</dbReference>
<dbReference type="PROSITE" id="PS50090">
    <property type="entry name" value="MYB_LIKE"/>
    <property type="match status" value="2"/>
</dbReference>
<evidence type="ECO:0000256" key="2">
    <source>
        <dbReference type="ARBA" id="ARBA00023125"/>
    </source>
</evidence>
<dbReference type="GO" id="GO:0003700">
    <property type="term" value="F:DNA-binding transcription factor activity"/>
    <property type="evidence" value="ECO:0007669"/>
    <property type="project" value="TreeGrafter"/>
</dbReference>
<dbReference type="GO" id="GO:0000976">
    <property type="term" value="F:transcription cis-regulatory region binding"/>
    <property type="evidence" value="ECO:0007669"/>
    <property type="project" value="TreeGrafter"/>
</dbReference>
<keyword evidence="8" id="KW-1185">Reference proteome</keyword>
<keyword evidence="3" id="KW-0539">Nucleus</keyword>
<dbReference type="InterPro" id="IPR001005">
    <property type="entry name" value="SANT/Myb"/>
</dbReference>
<evidence type="ECO:0000256" key="1">
    <source>
        <dbReference type="ARBA" id="ARBA00004123"/>
    </source>
</evidence>
<keyword evidence="2" id="KW-0238">DNA-binding</keyword>
<organism evidence="7 8">
    <name type="scientific">Thelephora terrestris</name>
    <dbReference type="NCBI Taxonomy" id="56493"/>
    <lineage>
        <taxon>Eukaryota</taxon>
        <taxon>Fungi</taxon>
        <taxon>Dikarya</taxon>
        <taxon>Basidiomycota</taxon>
        <taxon>Agaricomycotina</taxon>
        <taxon>Agaricomycetes</taxon>
        <taxon>Thelephorales</taxon>
        <taxon>Thelephoraceae</taxon>
        <taxon>Thelephora</taxon>
    </lineage>
</organism>
<dbReference type="InterPro" id="IPR017930">
    <property type="entry name" value="Myb_dom"/>
</dbReference>
<feature type="domain" description="Myb-like" evidence="5">
    <location>
        <begin position="150"/>
        <end position="199"/>
    </location>
</feature>
<feature type="domain" description="Myb-like" evidence="5">
    <location>
        <begin position="202"/>
        <end position="263"/>
    </location>
</feature>
<dbReference type="OrthoDB" id="39591at2759"/>
<gene>
    <name evidence="7" type="ORF">BJ322DRAFT_1010319</name>
</gene>
<protein>
    <submittedName>
        <fullName evidence="7">Uncharacterized protein</fullName>
    </submittedName>
</protein>
<dbReference type="SMART" id="SM00717">
    <property type="entry name" value="SANT"/>
    <property type="match status" value="3"/>
</dbReference>
<reference evidence="7" key="1">
    <citation type="journal article" date="2020" name="Nat. Commun.">
        <title>Large-scale genome sequencing of mycorrhizal fungi provides insights into the early evolution of symbiotic traits.</title>
        <authorList>
            <person name="Miyauchi S."/>
            <person name="Kiss E."/>
            <person name="Kuo A."/>
            <person name="Drula E."/>
            <person name="Kohler A."/>
            <person name="Sanchez-Garcia M."/>
            <person name="Morin E."/>
            <person name="Andreopoulos B."/>
            <person name="Barry K.W."/>
            <person name="Bonito G."/>
            <person name="Buee M."/>
            <person name="Carver A."/>
            <person name="Chen C."/>
            <person name="Cichocki N."/>
            <person name="Clum A."/>
            <person name="Culley D."/>
            <person name="Crous P.W."/>
            <person name="Fauchery L."/>
            <person name="Girlanda M."/>
            <person name="Hayes R.D."/>
            <person name="Keri Z."/>
            <person name="LaButti K."/>
            <person name="Lipzen A."/>
            <person name="Lombard V."/>
            <person name="Magnuson J."/>
            <person name="Maillard F."/>
            <person name="Murat C."/>
            <person name="Nolan M."/>
            <person name="Ohm R.A."/>
            <person name="Pangilinan J."/>
            <person name="Pereira M.F."/>
            <person name="Perotto S."/>
            <person name="Peter M."/>
            <person name="Pfister S."/>
            <person name="Riley R."/>
            <person name="Sitrit Y."/>
            <person name="Stielow J.B."/>
            <person name="Szollosi G."/>
            <person name="Zifcakova L."/>
            <person name="Stursova M."/>
            <person name="Spatafora J.W."/>
            <person name="Tedersoo L."/>
            <person name="Vaario L.M."/>
            <person name="Yamada A."/>
            <person name="Yan M."/>
            <person name="Wang P."/>
            <person name="Xu J."/>
            <person name="Bruns T."/>
            <person name="Baldrian P."/>
            <person name="Vilgalys R."/>
            <person name="Dunand C."/>
            <person name="Henrissat B."/>
            <person name="Grigoriev I.V."/>
            <person name="Hibbett D."/>
            <person name="Nagy L.G."/>
            <person name="Martin F.M."/>
        </authorList>
    </citation>
    <scope>NUCLEOTIDE SEQUENCE</scope>
    <source>
        <strain evidence="7">UH-Tt-Lm1</strain>
    </source>
</reference>
<feature type="domain" description="HTH myb-type" evidence="6">
    <location>
        <begin position="156"/>
        <end position="203"/>
    </location>
</feature>
<dbReference type="Proteomes" id="UP000736335">
    <property type="component" value="Unassembled WGS sequence"/>
</dbReference>
<evidence type="ECO:0000259" key="5">
    <source>
        <dbReference type="PROSITE" id="PS50090"/>
    </source>
</evidence>
<proteinExistence type="predicted"/>
<name>A0A9P6HBD7_9AGAM</name>
<dbReference type="PANTHER" id="PTHR46380">
    <property type="entry name" value="CYCLIN-D-BINDING MYB-LIKE TRANSCRIPTION FACTOR 1"/>
    <property type="match status" value="1"/>
</dbReference>
<evidence type="ECO:0000256" key="4">
    <source>
        <dbReference type="SAM" id="MobiDB-lite"/>
    </source>
</evidence>
<dbReference type="SUPFAM" id="SSF46689">
    <property type="entry name" value="Homeodomain-like"/>
    <property type="match status" value="2"/>
</dbReference>
<feature type="compositionally biased region" description="Low complexity" evidence="4">
    <location>
        <begin position="1"/>
        <end position="10"/>
    </location>
</feature>
<sequence length="388" mass="44891">MLHVPPGFQGMPPPPSLPPTKQNPALSHTILGQASKSNEPPQSPDWQQFTNPVHAELLATKWMSTSKLKEMAQTEGLVYRQGKFSEIEQSQLRNALENYRIRNGLTPEQLNEVVFAKEKAKDKEFWQEITTAVPLRPIVAVYHHVRRIYHPLRGQGKWTGEQDTLLEQSVNELGQQWEKVSNRVGRTASDCRDRYRNHIQGREQRNSGTWSKEEEAQLTAIVKEMMAEKGKDVDNDIFWGVVSQKMGGKRGRQQCRNKWTDSLSNTLKNEGEKPRWTAQDAYILIHKVDSLDVRHDSEIDWKTFPDSDWNFWSPHLLQRRWMTMKRGINGHENMSHAEILDVLREKKARYFPTFSAHSPKKKYKSDDIIEDEEDEELAQAGPSSSKQN</sequence>
<reference evidence="7" key="2">
    <citation type="submission" date="2020-11" db="EMBL/GenBank/DDBJ databases">
        <authorList>
            <consortium name="DOE Joint Genome Institute"/>
            <person name="Kuo A."/>
            <person name="Miyauchi S."/>
            <person name="Kiss E."/>
            <person name="Drula E."/>
            <person name="Kohler A."/>
            <person name="Sanchez-Garcia M."/>
            <person name="Andreopoulos B."/>
            <person name="Barry K.W."/>
            <person name="Bonito G."/>
            <person name="Buee M."/>
            <person name="Carver A."/>
            <person name="Chen C."/>
            <person name="Cichocki N."/>
            <person name="Clum A."/>
            <person name="Culley D."/>
            <person name="Crous P.W."/>
            <person name="Fauchery L."/>
            <person name="Girlanda M."/>
            <person name="Hayes R."/>
            <person name="Keri Z."/>
            <person name="Labutti K."/>
            <person name="Lipzen A."/>
            <person name="Lombard V."/>
            <person name="Magnuson J."/>
            <person name="Maillard F."/>
            <person name="Morin E."/>
            <person name="Murat C."/>
            <person name="Nolan M."/>
            <person name="Ohm R."/>
            <person name="Pangilinan J."/>
            <person name="Pereira M."/>
            <person name="Perotto S."/>
            <person name="Peter M."/>
            <person name="Riley R."/>
            <person name="Sitrit Y."/>
            <person name="Stielow B."/>
            <person name="Szollosi G."/>
            <person name="Zifcakova L."/>
            <person name="Stursova M."/>
            <person name="Spatafora J.W."/>
            <person name="Tedersoo L."/>
            <person name="Vaario L.-M."/>
            <person name="Yamada A."/>
            <person name="Yan M."/>
            <person name="Wang P."/>
            <person name="Xu J."/>
            <person name="Bruns T."/>
            <person name="Baldrian P."/>
            <person name="Vilgalys R."/>
            <person name="Henrissat B."/>
            <person name="Grigoriev I.V."/>
            <person name="Hibbett D."/>
            <person name="Nagy L.G."/>
            <person name="Martin F.M."/>
        </authorList>
    </citation>
    <scope>NUCLEOTIDE SEQUENCE</scope>
    <source>
        <strain evidence="7">UH-Tt-Lm1</strain>
    </source>
</reference>
<dbReference type="GO" id="GO:0005634">
    <property type="term" value="C:nucleus"/>
    <property type="evidence" value="ECO:0007669"/>
    <property type="project" value="UniProtKB-SubCell"/>
</dbReference>
<comment type="subcellular location">
    <subcellularLocation>
        <location evidence="1">Nucleus</location>
    </subcellularLocation>
</comment>
<feature type="region of interest" description="Disordered" evidence="4">
    <location>
        <begin position="1"/>
        <end position="25"/>
    </location>
</feature>
<dbReference type="CDD" id="cd00167">
    <property type="entry name" value="SANT"/>
    <property type="match status" value="2"/>
</dbReference>
<dbReference type="Gene3D" id="1.10.10.60">
    <property type="entry name" value="Homeodomain-like"/>
    <property type="match status" value="2"/>
</dbReference>
<dbReference type="EMBL" id="WIUZ02000012">
    <property type="protein sequence ID" value="KAF9782276.1"/>
    <property type="molecule type" value="Genomic_DNA"/>
</dbReference>
<dbReference type="InterPro" id="IPR009057">
    <property type="entry name" value="Homeodomain-like_sf"/>
</dbReference>
<evidence type="ECO:0000313" key="8">
    <source>
        <dbReference type="Proteomes" id="UP000736335"/>
    </source>
</evidence>
<dbReference type="Pfam" id="PF13921">
    <property type="entry name" value="Myb_DNA-bind_6"/>
    <property type="match status" value="1"/>
</dbReference>
<feature type="region of interest" description="Disordered" evidence="4">
    <location>
        <begin position="356"/>
        <end position="388"/>
    </location>
</feature>
<dbReference type="PANTHER" id="PTHR46380:SF2">
    <property type="entry name" value="CYCLIN-D-BINDING MYB-LIKE TRANSCRIPTION FACTOR 1"/>
    <property type="match status" value="1"/>
</dbReference>
<accession>A0A9P6HBD7</accession>
<evidence type="ECO:0000259" key="6">
    <source>
        <dbReference type="PROSITE" id="PS51294"/>
    </source>
</evidence>
<dbReference type="AlphaFoldDB" id="A0A9P6HBD7"/>
<comment type="caution">
    <text evidence="7">The sequence shown here is derived from an EMBL/GenBank/DDBJ whole genome shotgun (WGS) entry which is preliminary data.</text>
</comment>
<evidence type="ECO:0000256" key="3">
    <source>
        <dbReference type="ARBA" id="ARBA00023242"/>
    </source>
</evidence>
<dbReference type="PROSITE" id="PS51294">
    <property type="entry name" value="HTH_MYB"/>
    <property type="match status" value="1"/>
</dbReference>
<evidence type="ECO:0000313" key="7">
    <source>
        <dbReference type="EMBL" id="KAF9782276.1"/>
    </source>
</evidence>
<feature type="compositionally biased region" description="Acidic residues" evidence="4">
    <location>
        <begin position="368"/>
        <end position="377"/>
    </location>
</feature>